<proteinExistence type="predicted"/>
<gene>
    <name evidence="2" type="primary">AVEN_85678_1</name>
    <name evidence="2" type="ORF">TNCV_4073171</name>
</gene>
<dbReference type="InterPro" id="IPR038269">
    <property type="entry name" value="SCAN_sf"/>
</dbReference>
<evidence type="ECO:0008006" key="4">
    <source>
        <dbReference type="Google" id="ProtNLM"/>
    </source>
</evidence>
<dbReference type="Proteomes" id="UP000887159">
    <property type="component" value="Unassembled WGS sequence"/>
</dbReference>
<dbReference type="Gene3D" id="1.10.4020.10">
    <property type="entry name" value="DNA breaking-rejoining enzymes"/>
    <property type="match status" value="1"/>
</dbReference>
<keyword evidence="1" id="KW-0175">Coiled coil</keyword>
<accession>A0A8X7BGU0</accession>
<feature type="coiled-coil region" evidence="1">
    <location>
        <begin position="51"/>
        <end position="78"/>
    </location>
</feature>
<dbReference type="PANTHER" id="PTHR46888">
    <property type="entry name" value="ZINC KNUCKLE DOMAINCONTAINING PROTEIN-RELATED"/>
    <property type="match status" value="1"/>
</dbReference>
<organism evidence="2 3">
    <name type="scientific">Trichonephila clavipes</name>
    <name type="common">Golden silk orbweaver</name>
    <name type="synonym">Nephila clavipes</name>
    <dbReference type="NCBI Taxonomy" id="2585209"/>
    <lineage>
        <taxon>Eukaryota</taxon>
        <taxon>Metazoa</taxon>
        <taxon>Ecdysozoa</taxon>
        <taxon>Arthropoda</taxon>
        <taxon>Chelicerata</taxon>
        <taxon>Arachnida</taxon>
        <taxon>Araneae</taxon>
        <taxon>Araneomorphae</taxon>
        <taxon>Entelegynae</taxon>
        <taxon>Araneoidea</taxon>
        <taxon>Nephilidae</taxon>
        <taxon>Trichonephila</taxon>
    </lineage>
</organism>
<name>A0A8X7BGU0_TRICX</name>
<dbReference type="SUPFAM" id="SSF47353">
    <property type="entry name" value="Retrovirus capsid dimerization domain-like"/>
    <property type="match status" value="1"/>
</dbReference>
<dbReference type="PANTHER" id="PTHR46888:SF1">
    <property type="entry name" value="RIBONUCLEASE H"/>
    <property type="match status" value="1"/>
</dbReference>
<evidence type="ECO:0000313" key="2">
    <source>
        <dbReference type="EMBL" id="GFY30004.1"/>
    </source>
</evidence>
<reference evidence="2" key="1">
    <citation type="submission" date="2020-08" db="EMBL/GenBank/DDBJ databases">
        <title>Multicomponent nature underlies the extraordinary mechanical properties of spider dragline silk.</title>
        <authorList>
            <person name="Kono N."/>
            <person name="Nakamura H."/>
            <person name="Mori M."/>
            <person name="Yoshida Y."/>
            <person name="Ohtoshi R."/>
            <person name="Malay A.D."/>
            <person name="Moran D.A.P."/>
            <person name="Tomita M."/>
            <person name="Numata K."/>
            <person name="Arakawa K."/>
        </authorList>
    </citation>
    <scope>NUCLEOTIDE SEQUENCE</scope>
</reference>
<sequence length="220" mass="25890">MTYLAKGRRRDLLELAETLGLTIQDNFKILDIKDAILNSEGYDAEFTCECLNRIISDRKELELRAEREKENQRQFELQKLQITTNTSTTSDSNMPKQLTFLKVPIQQWVVYLVGLLPTEVSNSITKESFADAQDYYKVKQILLKRFKLSAEKFRQMFSRHTKDPVKTWRDFYFDLQTYFDGWLKESKVTTLEELKDLIVADQIKKENPSRLQRSLFGPVV</sequence>
<keyword evidence="3" id="KW-1185">Reference proteome</keyword>
<evidence type="ECO:0000256" key="1">
    <source>
        <dbReference type="SAM" id="Coils"/>
    </source>
</evidence>
<dbReference type="EMBL" id="BMAU01021390">
    <property type="protein sequence ID" value="GFY30004.1"/>
    <property type="molecule type" value="Genomic_DNA"/>
</dbReference>
<protein>
    <recommendedName>
        <fullName evidence="4">SCAN box domain-containing protein</fullName>
    </recommendedName>
</protein>
<dbReference type="AlphaFoldDB" id="A0A8X7BGU0"/>
<comment type="caution">
    <text evidence="2">The sequence shown here is derived from an EMBL/GenBank/DDBJ whole genome shotgun (WGS) entry which is preliminary data.</text>
</comment>
<evidence type="ECO:0000313" key="3">
    <source>
        <dbReference type="Proteomes" id="UP000887159"/>
    </source>
</evidence>